<dbReference type="Proteomes" id="UP000186601">
    <property type="component" value="Unassembled WGS sequence"/>
</dbReference>
<organism evidence="3 4">
    <name type="scientific">Hermanssonia centrifuga</name>
    <dbReference type="NCBI Taxonomy" id="98765"/>
    <lineage>
        <taxon>Eukaryota</taxon>
        <taxon>Fungi</taxon>
        <taxon>Dikarya</taxon>
        <taxon>Basidiomycota</taxon>
        <taxon>Agaricomycotina</taxon>
        <taxon>Agaricomycetes</taxon>
        <taxon>Polyporales</taxon>
        <taxon>Meruliaceae</taxon>
        <taxon>Hermanssonia</taxon>
    </lineage>
</organism>
<evidence type="ECO:0000259" key="2">
    <source>
        <dbReference type="Pfam" id="PF17667"/>
    </source>
</evidence>
<dbReference type="PANTHER" id="PTHR38248">
    <property type="entry name" value="FUNK1 6"/>
    <property type="match status" value="1"/>
</dbReference>
<feature type="compositionally biased region" description="Polar residues" evidence="1">
    <location>
        <begin position="238"/>
        <end position="252"/>
    </location>
</feature>
<feature type="domain" description="Fungal-type protein kinase" evidence="2">
    <location>
        <begin position="343"/>
        <end position="508"/>
    </location>
</feature>
<name>A0A2R6NTA0_9APHY</name>
<gene>
    <name evidence="3" type="ORF">PHLCEN_2v8528</name>
</gene>
<evidence type="ECO:0000256" key="1">
    <source>
        <dbReference type="SAM" id="MobiDB-lite"/>
    </source>
</evidence>
<feature type="compositionally biased region" description="Basic and acidic residues" evidence="1">
    <location>
        <begin position="253"/>
        <end position="272"/>
    </location>
</feature>
<feature type="domain" description="Fungal-type protein kinase" evidence="2">
    <location>
        <begin position="569"/>
        <end position="672"/>
    </location>
</feature>
<dbReference type="AlphaFoldDB" id="A0A2R6NTA0"/>
<feature type="compositionally biased region" description="Polar residues" evidence="1">
    <location>
        <begin position="273"/>
        <end position="288"/>
    </location>
</feature>
<comment type="caution">
    <text evidence="3">The sequence shown here is derived from an EMBL/GenBank/DDBJ whole genome shotgun (WGS) entry which is preliminary data.</text>
</comment>
<reference evidence="3 4" key="1">
    <citation type="submission" date="2018-02" db="EMBL/GenBank/DDBJ databases">
        <title>Genome sequence of the basidiomycete white-rot fungus Phlebia centrifuga.</title>
        <authorList>
            <person name="Granchi Z."/>
            <person name="Peng M."/>
            <person name="de Vries R.P."/>
            <person name="Hilden K."/>
            <person name="Makela M.R."/>
            <person name="Grigoriev I."/>
            <person name="Riley R."/>
        </authorList>
    </citation>
    <scope>NUCLEOTIDE SEQUENCE [LARGE SCALE GENOMIC DNA]</scope>
    <source>
        <strain evidence="3 4">FBCC195</strain>
    </source>
</reference>
<sequence length="820" mass="91750">MPPAVLLEDTESLLLEDLSNLVVEPELYSGAEESYPIVNTSSTLATAHNTNSIHPYIKEDLIHSTQDVPYSIWLNAVFGLSPQKVDAWVAHIIRSKWFQDATVQTALHDYSTAGNQHTLCDPFVRLNKRILELAKATPELPELGDGAFPIHDIELVNTHKLKMPIRTIPEHDGFGARRYPDLVLLRAADAKKLLPQGKKAPPPGILWADVLAFFDVKYSATDTADIPSVFKRACENRGMTSSPQTPEPSATTRNREAPVGRMHTDAIHDSRSEVSASEAETLSRNEVQASRAAAKRARSSQSSSTAPRGGTRSRKSPKLGGGVLGNVDGRVQAGAYALETMSCSYGTRLFCLGNTIQDDKMSLWYYDASGYICTRETLSIFEDFEKVAAVLVAFASCTPAQLGAMPSVIQPPSSAPYPPSFPPASLKGYTLTLKHPETLEDVHVTLEDPIFTQYVLVGRRTFIYGIKTSPGENEKCIIKFSYQVPGREAEQELVKKACSAGVEHLPEIHFWADLWQISDGVRKLFYEGDGALPFQDRTLRAIAYTRYTPLSELFSKSCEYIPLMVDQMLDCLHDLRYKVSILHRDVSKNNIMYEMRDDKPHFILIDYDLAKEITGFDAHCSSSTSQHRTGTLPFMAYELVEDAAMYGEPGHVPVVHRLRYDFESLFWVALWCAVKMPPGRDASEDRRLHQVVQGWESGLLTMLARNKKTLCTTPSEIRALHLPPRSEPLRRWFGNWCKVMKRAETRLEEYEAASEASDRLWIPFDMETVDGLLTRDSIKEGLGSAVPYTAELQKTEEATHGVSGGPKLDLSWFLDWFRPE</sequence>
<dbReference type="SUPFAM" id="SSF56112">
    <property type="entry name" value="Protein kinase-like (PK-like)"/>
    <property type="match status" value="1"/>
</dbReference>
<feature type="compositionally biased region" description="Low complexity" evidence="1">
    <location>
        <begin position="299"/>
        <end position="308"/>
    </location>
</feature>
<dbReference type="Gene3D" id="1.10.510.10">
    <property type="entry name" value="Transferase(Phosphotransferase) domain 1"/>
    <property type="match status" value="1"/>
</dbReference>
<dbReference type="Pfam" id="PF17667">
    <property type="entry name" value="Pkinase_fungal"/>
    <property type="match status" value="2"/>
</dbReference>
<keyword evidence="4" id="KW-1185">Reference proteome</keyword>
<dbReference type="InterPro" id="IPR011009">
    <property type="entry name" value="Kinase-like_dom_sf"/>
</dbReference>
<accession>A0A2R6NTA0</accession>
<dbReference type="InterPro" id="IPR040976">
    <property type="entry name" value="Pkinase_fungal"/>
</dbReference>
<dbReference type="OrthoDB" id="5584477at2759"/>
<evidence type="ECO:0000313" key="4">
    <source>
        <dbReference type="Proteomes" id="UP000186601"/>
    </source>
</evidence>
<evidence type="ECO:0000313" key="3">
    <source>
        <dbReference type="EMBL" id="PSR76296.1"/>
    </source>
</evidence>
<protein>
    <recommendedName>
        <fullName evidence="2">Fungal-type protein kinase domain-containing protein</fullName>
    </recommendedName>
</protein>
<dbReference type="PANTHER" id="PTHR38248:SF2">
    <property type="entry name" value="FUNK1 11"/>
    <property type="match status" value="1"/>
</dbReference>
<feature type="region of interest" description="Disordered" evidence="1">
    <location>
        <begin position="236"/>
        <end position="324"/>
    </location>
</feature>
<proteinExistence type="predicted"/>
<dbReference type="EMBL" id="MLYV02000850">
    <property type="protein sequence ID" value="PSR76296.1"/>
    <property type="molecule type" value="Genomic_DNA"/>
</dbReference>